<dbReference type="Proteomes" id="UP000053105">
    <property type="component" value="Unassembled WGS sequence"/>
</dbReference>
<gene>
    <name evidence="4" type="ORF">WN51_03344</name>
</gene>
<name>A0A0M8ZTN6_9HYME</name>
<feature type="transmembrane region" description="Helical" evidence="3">
    <location>
        <begin position="6"/>
        <end position="31"/>
    </location>
</feature>
<dbReference type="PANTHER" id="PTHR12475:SF4">
    <property type="entry name" value="PROTEIN THEM6"/>
    <property type="match status" value="1"/>
</dbReference>
<dbReference type="EMBL" id="KQ435850">
    <property type="protein sequence ID" value="KOX70915.1"/>
    <property type="molecule type" value="Genomic_DNA"/>
</dbReference>
<dbReference type="AlphaFoldDB" id="A0A0M8ZTN6"/>
<dbReference type="PANTHER" id="PTHR12475">
    <property type="match status" value="1"/>
</dbReference>
<keyword evidence="3" id="KW-0812">Transmembrane</keyword>
<evidence type="ECO:0000256" key="1">
    <source>
        <dbReference type="ARBA" id="ARBA00038228"/>
    </source>
</evidence>
<sequence>MVCACLVTVLLVLYILFDVNYFLRILFTLGLGRLLQKRKKIFDTTVIYGICTTQDVDLFLKHMNNARYLRELDFARFHYYDLSGIYAAAAKRGGGAVQGASLTRYRRPVPIFMPYKITTKLIYWEDKHFYLEHEFISLTDNFVRAVVLSRQTVTNLKTPVSELIAELEPNARRPALTKELELWIASMEESSQRYKKHN</sequence>
<comment type="similarity">
    <text evidence="1">Belongs to the THEM6 family.</text>
</comment>
<evidence type="ECO:0000256" key="3">
    <source>
        <dbReference type="SAM" id="Phobius"/>
    </source>
</evidence>
<dbReference type="OrthoDB" id="265761at2759"/>
<dbReference type="InterPro" id="IPR029069">
    <property type="entry name" value="HotDog_dom_sf"/>
</dbReference>
<dbReference type="InterPro" id="IPR051490">
    <property type="entry name" value="THEM6_lcsJ_thioesterase"/>
</dbReference>
<evidence type="ECO:0000256" key="2">
    <source>
        <dbReference type="ARBA" id="ARBA00041112"/>
    </source>
</evidence>
<keyword evidence="3" id="KW-1133">Transmembrane helix</keyword>
<keyword evidence="3" id="KW-0472">Membrane</keyword>
<dbReference type="CDD" id="cd00586">
    <property type="entry name" value="4HBT"/>
    <property type="match status" value="1"/>
</dbReference>
<keyword evidence="5" id="KW-1185">Reference proteome</keyword>
<dbReference type="SUPFAM" id="SSF54637">
    <property type="entry name" value="Thioesterase/thiol ester dehydrase-isomerase"/>
    <property type="match status" value="1"/>
</dbReference>
<dbReference type="Pfam" id="PF13279">
    <property type="entry name" value="4HBT_2"/>
    <property type="match status" value="1"/>
</dbReference>
<reference evidence="4 5" key="1">
    <citation type="submission" date="2015-07" db="EMBL/GenBank/DDBJ databases">
        <title>The genome of Melipona quadrifasciata.</title>
        <authorList>
            <person name="Pan H."/>
            <person name="Kapheim K."/>
        </authorList>
    </citation>
    <scope>NUCLEOTIDE SEQUENCE [LARGE SCALE GENOMIC DNA]</scope>
    <source>
        <strain evidence="4">0111107301</strain>
        <tissue evidence="4">Whole body</tissue>
    </source>
</reference>
<dbReference type="Gene3D" id="3.10.129.10">
    <property type="entry name" value="Hotdog Thioesterase"/>
    <property type="match status" value="1"/>
</dbReference>
<accession>A0A0M8ZTN6</accession>
<evidence type="ECO:0000313" key="5">
    <source>
        <dbReference type="Proteomes" id="UP000053105"/>
    </source>
</evidence>
<organism evidence="4 5">
    <name type="scientific">Melipona quadrifasciata</name>
    <dbReference type="NCBI Taxonomy" id="166423"/>
    <lineage>
        <taxon>Eukaryota</taxon>
        <taxon>Metazoa</taxon>
        <taxon>Ecdysozoa</taxon>
        <taxon>Arthropoda</taxon>
        <taxon>Hexapoda</taxon>
        <taxon>Insecta</taxon>
        <taxon>Pterygota</taxon>
        <taxon>Neoptera</taxon>
        <taxon>Endopterygota</taxon>
        <taxon>Hymenoptera</taxon>
        <taxon>Apocrita</taxon>
        <taxon>Aculeata</taxon>
        <taxon>Apoidea</taxon>
        <taxon>Anthophila</taxon>
        <taxon>Apidae</taxon>
        <taxon>Melipona</taxon>
    </lineage>
</organism>
<proteinExistence type="inferred from homology"/>
<evidence type="ECO:0000313" key="4">
    <source>
        <dbReference type="EMBL" id="KOX70915.1"/>
    </source>
</evidence>
<protein>
    <recommendedName>
        <fullName evidence="2">Protein THEM6</fullName>
    </recommendedName>
</protein>